<protein>
    <recommendedName>
        <fullName evidence="3">Zinc-ribbon domain-containing protein</fullName>
    </recommendedName>
</protein>
<accession>A0A2W5B908</accession>
<comment type="caution">
    <text evidence="1">The sequence shown here is derived from an EMBL/GenBank/DDBJ whole genome shotgun (WGS) entry which is preliminary data.</text>
</comment>
<evidence type="ECO:0000313" key="2">
    <source>
        <dbReference type="Proteomes" id="UP000249451"/>
    </source>
</evidence>
<gene>
    <name evidence="1" type="ORF">DI609_01265</name>
</gene>
<dbReference type="Proteomes" id="UP000249451">
    <property type="component" value="Unassembled WGS sequence"/>
</dbReference>
<sequence>MRPFEKTGTFRCPNCNVTGPAYYSNCPNCGCDYLETTGGGTWGSAYDSYGNHDHNHSHDAYNEYDARNDGYPRWY</sequence>
<organism evidence="1 2">
    <name type="scientific">Corynebacterium urealyticum</name>
    <dbReference type="NCBI Taxonomy" id="43771"/>
    <lineage>
        <taxon>Bacteria</taxon>
        <taxon>Bacillati</taxon>
        <taxon>Actinomycetota</taxon>
        <taxon>Actinomycetes</taxon>
        <taxon>Mycobacteriales</taxon>
        <taxon>Corynebacteriaceae</taxon>
        <taxon>Corynebacterium</taxon>
    </lineage>
</organism>
<evidence type="ECO:0000313" key="1">
    <source>
        <dbReference type="EMBL" id="PZP03265.1"/>
    </source>
</evidence>
<reference evidence="1 2" key="1">
    <citation type="submission" date="2017-11" db="EMBL/GenBank/DDBJ databases">
        <title>Infants hospitalized years apart are colonized by the same room-sourced microbial strains.</title>
        <authorList>
            <person name="Brooks B."/>
            <person name="Olm M.R."/>
            <person name="Firek B.A."/>
            <person name="Baker R."/>
            <person name="Thomas B.C."/>
            <person name="Morowitz M.J."/>
            <person name="Banfield J.F."/>
        </authorList>
    </citation>
    <scope>NUCLEOTIDE SEQUENCE [LARGE SCALE GENOMIC DNA]</scope>
    <source>
        <strain evidence="1">S2_012_000_R3_87</strain>
    </source>
</reference>
<evidence type="ECO:0008006" key="3">
    <source>
        <dbReference type="Google" id="ProtNLM"/>
    </source>
</evidence>
<name>A0A2W5B908_9CORY</name>
<proteinExistence type="predicted"/>
<dbReference type="AlphaFoldDB" id="A0A2W5B908"/>
<dbReference type="EMBL" id="QFNY01000015">
    <property type="protein sequence ID" value="PZP03265.1"/>
    <property type="molecule type" value="Genomic_DNA"/>
</dbReference>